<accession>A0A0P1B540</accession>
<dbReference type="EMBL" id="CCYD01003055">
    <property type="protein sequence ID" value="CEG49449.1"/>
    <property type="molecule type" value="Genomic_DNA"/>
</dbReference>
<dbReference type="RefSeq" id="XP_036263492.1">
    <property type="nucleotide sequence ID" value="XM_036407252.1"/>
</dbReference>
<reference evidence="2" key="1">
    <citation type="submission" date="2014-09" db="EMBL/GenBank/DDBJ databases">
        <authorList>
            <person name="Sharma Rahul"/>
            <person name="Thines Marco"/>
        </authorList>
    </citation>
    <scope>NUCLEOTIDE SEQUENCE [LARGE SCALE GENOMIC DNA]</scope>
</reference>
<dbReference type="GeneID" id="59052970"/>
<proteinExistence type="predicted"/>
<name>A0A0P1B540_PLAHL</name>
<dbReference type="AlphaFoldDB" id="A0A0P1B540"/>
<organism evidence="1 2">
    <name type="scientific">Plasmopara halstedii</name>
    <name type="common">Downy mildew of sunflower</name>
    <dbReference type="NCBI Taxonomy" id="4781"/>
    <lineage>
        <taxon>Eukaryota</taxon>
        <taxon>Sar</taxon>
        <taxon>Stramenopiles</taxon>
        <taxon>Oomycota</taxon>
        <taxon>Peronosporomycetes</taxon>
        <taxon>Peronosporales</taxon>
        <taxon>Peronosporaceae</taxon>
        <taxon>Plasmopara</taxon>
    </lineage>
</organism>
<keyword evidence="2" id="KW-1185">Reference proteome</keyword>
<sequence length="77" mass="8514">MKAGISHEYTLLNLVAVASSYLSWAPKCASPSRATVNDVAESARLELAVCRSLYRYLHYFPLIFINGGTSYPIRSVC</sequence>
<dbReference type="Proteomes" id="UP000054928">
    <property type="component" value="Unassembled WGS sequence"/>
</dbReference>
<evidence type="ECO:0000313" key="1">
    <source>
        <dbReference type="EMBL" id="CEG49449.1"/>
    </source>
</evidence>
<protein>
    <submittedName>
        <fullName evidence="1">Uncharacterized protein</fullName>
    </submittedName>
</protein>
<evidence type="ECO:0000313" key="2">
    <source>
        <dbReference type="Proteomes" id="UP000054928"/>
    </source>
</evidence>